<evidence type="ECO:0000256" key="11">
    <source>
        <dbReference type="RuleBase" id="RU004136"/>
    </source>
</evidence>
<keyword evidence="5 10" id="KW-0067">ATP-binding</keyword>
<sequence length="441" mass="49653">MKKLSTLKIAQWVNGTCQEEAFVDGIKVDTRFIEPNDLFVCLVGERVDGHDFAQQAIDNGATALIVSSKLDVDVPQIIVADTLEALRMLGRSYRDTLNAFFIGITGSNGKTSTKDILKSLFSRLGTTVATYKNQNTEIGTYLNLFRMDEDTQYGIFEMGLDYEDDVALMASVVKPNAAIVTSLAPAHMQNFNNIEHIAKEKFKIFDHVQNEDLAFYQGDFEIYRELAGPRFHTFGYEDSNELVVSDVESSNRGISFKVNNQDYTCNLIGGHQASNCAGVIGLAQKIGISEDAIQNGLNQVALTGLRTELVTKFESLVLLDAYKSNPVSAKYALELLSEYQYEGDRIAVLSDMVELGSQSEQAHKEVLDEILKYPNIVKVMTLGPEFEMVINKYGYDKERFINDSTYESFEKRVKPYYHQHVMILIKGSRSYQLERLMKEDK</sequence>
<dbReference type="GO" id="GO:0008360">
    <property type="term" value="P:regulation of cell shape"/>
    <property type="evidence" value="ECO:0007669"/>
    <property type="project" value="UniProtKB-KW"/>
</dbReference>
<dbReference type="InterPro" id="IPR036565">
    <property type="entry name" value="Mur-like_cat_sf"/>
</dbReference>
<dbReference type="GO" id="GO:0005737">
    <property type="term" value="C:cytoplasm"/>
    <property type="evidence" value="ECO:0007669"/>
    <property type="project" value="UniProtKB-SubCell"/>
</dbReference>
<dbReference type="EMBL" id="CP060715">
    <property type="protein sequence ID" value="QNN60717.1"/>
    <property type="molecule type" value="Genomic_DNA"/>
</dbReference>
<dbReference type="NCBIfam" id="TIGR01143">
    <property type="entry name" value="murF"/>
    <property type="match status" value="1"/>
</dbReference>
<dbReference type="InterPro" id="IPR013221">
    <property type="entry name" value="Mur_ligase_cen"/>
</dbReference>
<dbReference type="SUPFAM" id="SSF53244">
    <property type="entry name" value="MurD-like peptide ligases, peptide-binding domain"/>
    <property type="match status" value="1"/>
</dbReference>
<name>A0A7G9RYP2_9FIRM</name>
<comment type="function">
    <text evidence="10 11">Involved in cell wall formation. Catalyzes the final step in the synthesis of UDP-N-acetylmuramoyl-pentapeptide, the precursor of murein.</text>
</comment>
<dbReference type="UniPathway" id="UPA00219"/>
<dbReference type="Pfam" id="PF02875">
    <property type="entry name" value="Mur_ligase_C"/>
    <property type="match status" value="1"/>
</dbReference>
<evidence type="ECO:0000259" key="13">
    <source>
        <dbReference type="Pfam" id="PF02875"/>
    </source>
</evidence>
<dbReference type="GO" id="GO:0047480">
    <property type="term" value="F:UDP-N-acetylmuramoyl-tripeptide-D-alanyl-D-alanine ligase activity"/>
    <property type="evidence" value="ECO:0007669"/>
    <property type="project" value="UniProtKB-UniRule"/>
</dbReference>
<dbReference type="GO" id="GO:0051301">
    <property type="term" value="P:cell division"/>
    <property type="evidence" value="ECO:0007669"/>
    <property type="project" value="UniProtKB-KW"/>
</dbReference>
<keyword evidence="3 10" id="KW-0132">Cell division</keyword>
<evidence type="ECO:0000256" key="8">
    <source>
        <dbReference type="ARBA" id="ARBA00023306"/>
    </source>
</evidence>
<feature type="domain" description="Mur ligase central" evidence="14">
    <location>
        <begin position="104"/>
        <end position="282"/>
    </location>
</feature>
<dbReference type="GO" id="GO:0009252">
    <property type="term" value="P:peptidoglycan biosynthetic process"/>
    <property type="evidence" value="ECO:0007669"/>
    <property type="project" value="UniProtKB-UniRule"/>
</dbReference>
<protein>
    <recommendedName>
        <fullName evidence="10 11">UDP-N-acetylmuramoyl-tripeptide--D-alanyl-D-alanine ligase</fullName>
        <ecNumber evidence="10 11">6.3.2.10</ecNumber>
    </recommendedName>
    <alternativeName>
        <fullName evidence="10">D-alanyl-D-alanine-adding enzyme</fullName>
    </alternativeName>
</protein>
<comment type="catalytic activity">
    <reaction evidence="10 11">
        <text>D-alanyl-D-alanine + UDP-N-acetyl-alpha-D-muramoyl-L-alanyl-gamma-D-glutamyl-meso-2,6-diaminopimelate + ATP = UDP-N-acetyl-alpha-D-muramoyl-L-alanyl-gamma-D-glutamyl-meso-2,6-diaminopimeloyl-D-alanyl-D-alanine + ADP + phosphate + H(+)</text>
        <dbReference type="Rhea" id="RHEA:28374"/>
        <dbReference type="ChEBI" id="CHEBI:15378"/>
        <dbReference type="ChEBI" id="CHEBI:30616"/>
        <dbReference type="ChEBI" id="CHEBI:43474"/>
        <dbReference type="ChEBI" id="CHEBI:57822"/>
        <dbReference type="ChEBI" id="CHEBI:61386"/>
        <dbReference type="ChEBI" id="CHEBI:83905"/>
        <dbReference type="ChEBI" id="CHEBI:456216"/>
        <dbReference type="EC" id="6.3.2.10"/>
    </reaction>
</comment>
<evidence type="ECO:0000256" key="4">
    <source>
        <dbReference type="ARBA" id="ARBA00022741"/>
    </source>
</evidence>
<reference evidence="15 16" key="1">
    <citation type="submission" date="2020-08" db="EMBL/GenBank/DDBJ databases">
        <title>Genome sequence of Erysipelothrix inopinata DSM 15511T.</title>
        <authorList>
            <person name="Hyun D.-W."/>
            <person name="Bae J.-W."/>
        </authorList>
    </citation>
    <scope>NUCLEOTIDE SEQUENCE [LARGE SCALE GENOMIC DNA]</scope>
    <source>
        <strain evidence="15 16">DSM 15511</strain>
    </source>
</reference>
<feature type="domain" description="Mur ligase C-terminal" evidence="13">
    <location>
        <begin position="306"/>
        <end position="429"/>
    </location>
</feature>
<dbReference type="PANTHER" id="PTHR43024">
    <property type="entry name" value="UDP-N-ACETYLMURAMOYL-TRIPEPTIDE--D-ALANYL-D-ALANINE LIGASE"/>
    <property type="match status" value="1"/>
</dbReference>
<comment type="subcellular location">
    <subcellularLocation>
        <location evidence="10 11">Cytoplasm</location>
    </subcellularLocation>
</comment>
<dbReference type="Gene3D" id="3.40.1190.10">
    <property type="entry name" value="Mur-like, catalytic domain"/>
    <property type="match status" value="1"/>
</dbReference>
<evidence type="ECO:0000256" key="10">
    <source>
        <dbReference type="HAMAP-Rule" id="MF_02019"/>
    </source>
</evidence>
<feature type="binding site" evidence="10">
    <location>
        <begin position="106"/>
        <end position="112"/>
    </location>
    <ligand>
        <name>ATP</name>
        <dbReference type="ChEBI" id="CHEBI:30616"/>
    </ligand>
</feature>
<dbReference type="Proteomes" id="UP000515928">
    <property type="component" value="Chromosome"/>
</dbReference>
<dbReference type="InterPro" id="IPR051046">
    <property type="entry name" value="MurCDEF_CellWall_CoF430Synth"/>
</dbReference>
<comment type="similarity">
    <text evidence="10">Belongs to the MurCDEF family. MurF subfamily.</text>
</comment>
<organism evidence="15 16">
    <name type="scientific">Erysipelothrix inopinata</name>
    <dbReference type="NCBI Taxonomy" id="225084"/>
    <lineage>
        <taxon>Bacteria</taxon>
        <taxon>Bacillati</taxon>
        <taxon>Bacillota</taxon>
        <taxon>Erysipelotrichia</taxon>
        <taxon>Erysipelotrichales</taxon>
        <taxon>Erysipelotrichaceae</taxon>
        <taxon>Erysipelothrix</taxon>
    </lineage>
</organism>
<evidence type="ECO:0000259" key="12">
    <source>
        <dbReference type="Pfam" id="PF01225"/>
    </source>
</evidence>
<evidence type="ECO:0000256" key="2">
    <source>
        <dbReference type="ARBA" id="ARBA00022598"/>
    </source>
</evidence>
<evidence type="ECO:0000256" key="1">
    <source>
        <dbReference type="ARBA" id="ARBA00022490"/>
    </source>
</evidence>
<dbReference type="InterPro" id="IPR036615">
    <property type="entry name" value="Mur_ligase_C_dom_sf"/>
</dbReference>
<evidence type="ECO:0000256" key="7">
    <source>
        <dbReference type="ARBA" id="ARBA00022984"/>
    </source>
</evidence>
<dbReference type="Pfam" id="PF01225">
    <property type="entry name" value="Mur_ligase"/>
    <property type="match status" value="1"/>
</dbReference>
<keyword evidence="4 10" id="KW-0547">Nucleotide-binding</keyword>
<dbReference type="InterPro" id="IPR004101">
    <property type="entry name" value="Mur_ligase_C"/>
</dbReference>
<dbReference type="SUPFAM" id="SSF63418">
    <property type="entry name" value="MurE/MurF N-terminal domain"/>
    <property type="match status" value="1"/>
</dbReference>
<evidence type="ECO:0000256" key="9">
    <source>
        <dbReference type="ARBA" id="ARBA00023316"/>
    </source>
</evidence>
<dbReference type="Pfam" id="PF08245">
    <property type="entry name" value="Mur_ligase_M"/>
    <property type="match status" value="1"/>
</dbReference>
<evidence type="ECO:0000256" key="5">
    <source>
        <dbReference type="ARBA" id="ARBA00022840"/>
    </source>
</evidence>
<keyword evidence="16" id="KW-1185">Reference proteome</keyword>
<dbReference type="InterPro" id="IPR000713">
    <property type="entry name" value="Mur_ligase_N"/>
</dbReference>
<dbReference type="InterPro" id="IPR005863">
    <property type="entry name" value="UDP-N-AcMur_synth"/>
</dbReference>
<accession>A0A7G9RYP2</accession>
<dbReference type="InterPro" id="IPR035911">
    <property type="entry name" value="MurE/MurF_N"/>
</dbReference>
<gene>
    <name evidence="10" type="primary">murF</name>
    <name evidence="15" type="ORF">H9L01_10190</name>
</gene>
<keyword evidence="1 10" id="KW-0963">Cytoplasm</keyword>
<evidence type="ECO:0000256" key="6">
    <source>
        <dbReference type="ARBA" id="ARBA00022960"/>
    </source>
</evidence>
<dbReference type="Gene3D" id="3.90.190.20">
    <property type="entry name" value="Mur ligase, C-terminal domain"/>
    <property type="match status" value="1"/>
</dbReference>
<dbReference type="SUPFAM" id="SSF53623">
    <property type="entry name" value="MurD-like peptide ligases, catalytic domain"/>
    <property type="match status" value="1"/>
</dbReference>
<dbReference type="HAMAP" id="MF_02019">
    <property type="entry name" value="MurF"/>
    <property type="match status" value="1"/>
</dbReference>
<dbReference type="GO" id="GO:0071555">
    <property type="term" value="P:cell wall organization"/>
    <property type="evidence" value="ECO:0007669"/>
    <property type="project" value="UniProtKB-KW"/>
</dbReference>
<feature type="domain" description="Mur ligase N-terminal catalytic" evidence="12">
    <location>
        <begin position="23"/>
        <end position="77"/>
    </location>
</feature>
<dbReference type="EC" id="6.3.2.10" evidence="10 11"/>
<dbReference type="AlphaFoldDB" id="A0A7G9RYP2"/>
<dbReference type="RefSeq" id="WP_187533840.1">
    <property type="nucleotide sequence ID" value="NZ_CBCSHU010000023.1"/>
</dbReference>
<dbReference type="PANTHER" id="PTHR43024:SF1">
    <property type="entry name" value="UDP-N-ACETYLMURAMOYL-TRIPEPTIDE--D-ALANYL-D-ALANINE LIGASE"/>
    <property type="match status" value="1"/>
</dbReference>
<keyword evidence="6 10" id="KW-0133">Cell shape</keyword>
<evidence type="ECO:0000313" key="16">
    <source>
        <dbReference type="Proteomes" id="UP000515928"/>
    </source>
</evidence>
<dbReference type="GO" id="GO:0005524">
    <property type="term" value="F:ATP binding"/>
    <property type="evidence" value="ECO:0007669"/>
    <property type="project" value="UniProtKB-UniRule"/>
</dbReference>
<evidence type="ECO:0000256" key="3">
    <source>
        <dbReference type="ARBA" id="ARBA00022618"/>
    </source>
</evidence>
<keyword evidence="7 10" id="KW-0573">Peptidoglycan synthesis</keyword>
<keyword evidence="2 10" id="KW-0436">Ligase</keyword>
<keyword evidence="9 10" id="KW-0961">Cell wall biogenesis/degradation</keyword>
<keyword evidence="8 10" id="KW-0131">Cell cycle</keyword>
<evidence type="ECO:0000259" key="14">
    <source>
        <dbReference type="Pfam" id="PF08245"/>
    </source>
</evidence>
<dbReference type="KEGG" id="eio:H9L01_10190"/>
<dbReference type="Gene3D" id="3.40.1390.10">
    <property type="entry name" value="MurE/MurF, N-terminal domain"/>
    <property type="match status" value="1"/>
</dbReference>
<comment type="pathway">
    <text evidence="10 11">Cell wall biogenesis; peptidoglycan biosynthesis.</text>
</comment>
<evidence type="ECO:0000313" key="15">
    <source>
        <dbReference type="EMBL" id="QNN60717.1"/>
    </source>
</evidence>
<proteinExistence type="inferred from homology"/>